<dbReference type="PROSITE" id="PS50213">
    <property type="entry name" value="FAS1"/>
    <property type="match status" value="1"/>
</dbReference>
<proteinExistence type="predicted"/>
<dbReference type="GO" id="GO:0005615">
    <property type="term" value="C:extracellular space"/>
    <property type="evidence" value="ECO:0007669"/>
    <property type="project" value="TreeGrafter"/>
</dbReference>
<dbReference type="FunFam" id="2.30.180.10:FF:000032">
    <property type="entry name" value="Fasciclin domain-containing protein, putative"/>
    <property type="match status" value="1"/>
</dbReference>
<dbReference type="OrthoDB" id="9800666at2"/>
<dbReference type="SUPFAM" id="SSF82153">
    <property type="entry name" value="FAS1 domain"/>
    <property type="match status" value="1"/>
</dbReference>
<feature type="domain" description="FAS1" evidence="1">
    <location>
        <begin position="22"/>
        <end position="167"/>
    </location>
</feature>
<dbReference type="PANTHER" id="PTHR10900">
    <property type="entry name" value="PERIOSTIN-RELATED"/>
    <property type="match status" value="1"/>
</dbReference>
<dbReference type="Pfam" id="PF02469">
    <property type="entry name" value="Fasciclin"/>
    <property type="match status" value="1"/>
</dbReference>
<dbReference type="InterPro" id="IPR036378">
    <property type="entry name" value="FAS1_dom_sf"/>
</dbReference>
<dbReference type="Proteomes" id="UP000325161">
    <property type="component" value="Chromosome"/>
</dbReference>
<dbReference type="KEGG" id="pacr:FXN63_25365"/>
<keyword evidence="3" id="KW-1185">Reference proteome</keyword>
<dbReference type="EMBL" id="CP043046">
    <property type="protein sequence ID" value="QEI09559.1"/>
    <property type="molecule type" value="Genomic_DNA"/>
</dbReference>
<dbReference type="InterPro" id="IPR000782">
    <property type="entry name" value="FAS1_domain"/>
</dbReference>
<gene>
    <name evidence="2" type="ORF">FXN63_25365</name>
</gene>
<evidence type="ECO:0000313" key="3">
    <source>
        <dbReference type="Proteomes" id="UP000325161"/>
    </source>
</evidence>
<reference evidence="2 3" key="1">
    <citation type="submission" date="2019-08" db="EMBL/GenBank/DDBJ databases">
        <title>Amphibian skin-associated Pigmentiphaga: genome sequence and occurrence across geography and hosts.</title>
        <authorList>
            <person name="Bletz M.C."/>
            <person name="Bunk B."/>
            <person name="Sproeer C."/>
            <person name="Biwer P."/>
            <person name="Reiter S."/>
            <person name="Rabemananjara F.C.E."/>
            <person name="Schulz S."/>
            <person name="Overmann J."/>
            <person name="Vences M."/>
        </authorList>
    </citation>
    <scope>NUCLEOTIDE SEQUENCE [LARGE SCALE GENOMIC DNA]</scope>
    <source>
        <strain evidence="2 3">Mada1488</strain>
    </source>
</reference>
<name>A0A5C0B3T5_9BURK</name>
<dbReference type="Gene3D" id="2.30.180.10">
    <property type="entry name" value="FAS1 domain"/>
    <property type="match status" value="1"/>
</dbReference>
<dbReference type="RefSeq" id="WP_148819819.1">
    <property type="nucleotide sequence ID" value="NZ_CP043046.1"/>
</dbReference>
<dbReference type="SMART" id="SM00554">
    <property type="entry name" value="FAS1"/>
    <property type="match status" value="1"/>
</dbReference>
<evidence type="ECO:0000313" key="2">
    <source>
        <dbReference type="EMBL" id="QEI09559.1"/>
    </source>
</evidence>
<organism evidence="2 3">
    <name type="scientific">Pigmentiphaga aceris</name>
    <dbReference type="NCBI Taxonomy" id="1940612"/>
    <lineage>
        <taxon>Bacteria</taxon>
        <taxon>Pseudomonadati</taxon>
        <taxon>Pseudomonadota</taxon>
        <taxon>Betaproteobacteria</taxon>
        <taxon>Burkholderiales</taxon>
        <taxon>Alcaligenaceae</taxon>
        <taxon>Pigmentiphaga</taxon>
    </lineage>
</organism>
<dbReference type="AlphaFoldDB" id="A0A5C0B3T5"/>
<dbReference type="InterPro" id="IPR050904">
    <property type="entry name" value="Adhesion/Biosynth-related"/>
</dbReference>
<dbReference type="PANTHER" id="PTHR10900:SF77">
    <property type="entry name" value="FI19380P1"/>
    <property type="match status" value="1"/>
</dbReference>
<protein>
    <submittedName>
        <fullName evidence="2">Fasciclin domain-containing protein</fullName>
    </submittedName>
</protein>
<accession>A0A5C0B3T5</accession>
<sequence length="170" mass="17819">MLAANAYAKDMVNVGGQPMLPTKDIVDNAVNSADHTTLVAAVKAAGLVDTLKGKGPFTVFAPTNAAFMKLPAGTVDTLLKAENKPTLTKVLTYHVVPGKYDFKALATAIQKGKGTAELKTASGGKLWAMQNGAHNIVLKDEKGGMANISTYDVYQSNGVINVVDTVLMPN</sequence>
<evidence type="ECO:0000259" key="1">
    <source>
        <dbReference type="PROSITE" id="PS50213"/>
    </source>
</evidence>